<name>A0A4R8ZWL0_9MICO</name>
<sequence>MPTLTPLARAATLIAVTLLASLALSGCTDTAAEAEKAAVAAEKAAVLALAVEYSTPIDPVWSVTADLVGTPAVRSEVVVSYVRSATGLQIAAWDAASGAELWRHAAVPGVQSHAVELKATTVLVGDTLLVPYLRDEAGSHFGWQELVIADALTGVALAHDWGALWVSDRPGACSGAQGICFTGWTWAEIDADQRSFRVDVATGGLSVDTEVPAPVSGEILSDGVFVTAPDGTELLGYSADGAIAWQRPYRDYFGPNSSSDQGWAWGWGRSADIVIGHGFNRGSEDAADYLRDLTAVRTVGVRRDSGDIAWSLDGVQLGCPAAEYPFVLDEKIVPMCRINSGTLHVIDGNDDASTYDDLDVDLIGVDEKTGKTRWTVPLGADEGSLTSRNNTFFSNAAQRVLMIGTVPMIVDLTTGDSLPAPSEGVYACAVDRGTLDANTFEVERTHGGSVNPYRTGQNLFACDAQRAPVAGTFSRGSVLMAGSHADDGIYVVGGAAGLSAFQLPDDEPVEKS</sequence>
<organism evidence="2 3">
    <name type="scientific">Cryobacterium frigoriphilum</name>
    <dbReference type="NCBI Taxonomy" id="1259150"/>
    <lineage>
        <taxon>Bacteria</taxon>
        <taxon>Bacillati</taxon>
        <taxon>Actinomycetota</taxon>
        <taxon>Actinomycetes</taxon>
        <taxon>Micrococcales</taxon>
        <taxon>Microbacteriaceae</taxon>
        <taxon>Cryobacterium</taxon>
    </lineage>
</organism>
<evidence type="ECO:0000313" key="3">
    <source>
        <dbReference type="Proteomes" id="UP000297447"/>
    </source>
</evidence>
<gene>
    <name evidence="2" type="ORF">E3T55_15030</name>
</gene>
<proteinExistence type="predicted"/>
<keyword evidence="1" id="KW-0732">Signal</keyword>
<evidence type="ECO:0000313" key="2">
    <source>
        <dbReference type="EMBL" id="TFD47860.1"/>
    </source>
</evidence>
<dbReference type="SUPFAM" id="SSF50998">
    <property type="entry name" value="Quinoprotein alcohol dehydrogenase-like"/>
    <property type="match status" value="1"/>
</dbReference>
<keyword evidence="3" id="KW-1185">Reference proteome</keyword>
<protein>
    <recommendedName>
        <fullName evidence="4">Pyrrolo-quinoline quinone</fullName>
    </recommendedName>
</protein>
<evidence type="ECO:0008006" key="4">
    <source>
        <dbReference type="Google" id="ProtNLM"/>
    </source>
</evidence>
<dbReference type="OrthoDB" id="256225at2"/>
<dbReference type="InterPro" id="IPR011047">
    <property type="entry name" value="Quinoprotein_ADH-like_sf"/>
</dbReference>
<reference evidence="2 3" key="1">
    <citation type="submission" date="2019-03" db="EMBL/GenBank/DDBJ databases">
        <title>Genomics of glacier-inhabiting Cryobacterium strains.</title>
        <authorList>
            <person name="Liu Q."/>
            <person name="Xin Y.-H."/>
        </authorList>
    </citation>
    <scope>NUCLEOTIDE SEQUENCE [LARGE SCALE GENOMIC DNA]</scope>
    <source>
        <strain evidence="2 3">Hh14</strain>
    </source>
</reference>
<evidence type="ECO:0000256" key="1">
    <source>
        <dbReference type="SAM" id="SignalP"/>
    </source>
</evidence>
<dbReference type="EMBL" id="SOHE01000060">
    <property type="protein sequence ID" value="TFD47860.1"/>
    <property type="molecule type" value="Genomic_DNA"/>
</dbReference>
<dbReference type="RefSeq" id="WP_134520362.1">
    <property type="nucleotide sequence ID" value="NZ_SOHE01000060.1"/>
</dbReference>
<dbReference type="AlphaFoldDB" id="A0A4R8ZWL0"/>
<feature type="chain" id="PRO_5039531885" description="Pyrrolo-quinoline quinone" evidence="1">
    <location>
        <begin position="26"/>
        <end position="512"/>
    </location>
</feature>
<accession>A0A4R8ZWL0</accession>
<comment type="caution">
    <text evidence="2">The sequence shown here is derived from an EMBL/GenBank/DDBJ whole genome shotgun (WGS) entry which is preliminary data.</text>
</comment>
<feature type="signal peptide" evidence="1">
    <location>
        <begin position="1"/>
        <end position="25"/>
    </location>
</feature>
<dbReference type="Proteomes" id="UP000297447">
    <property type="component" value="Unassembled WGS sequence"/>
</dbReference>